<reference evidence="1 2" key="1">
    <citation type="submission" date="2019-07" db="EMBL/GenBank/DDBJ databases">
        <title>The pathways for chlorine oxyanion respiration interact through the shared metabolite chlorate.</title>
        <authorList>
            <person name="Barnum T.P."/>
            <person name="Cheng Y."/>
            <person name="Hill K.A."/>
            <person name="Lucas L.N."/>
            <person name="Carlson H.K."/>
            <person name="Coates J.D."/>
        </authorList>
    </citation>
    <scope>NUCLEOTIDE SEQUENCE [LARGE SCALE GENOMIC DNA]</scope>
    <source>
        <strain evidence="1">UCB</strain>
    </source>
</reference>
<dbReference type="EMBL" id="VMRX01000002">
    <property type="protein sequence ID" value="TVT36025.1"/>
    <property type="molecule type" value="Genomic_DNA"/>
</dbReference>
<dbReference type="AlphaFoldDB" id="A0A558BHQ5"/>
<evidence type="ECO:0000313" key="2">
    <source>
        <dbReference type="Proteomes" id="UP000319142"/>
    </source>
</evidence>
<proteinExistence type="predicted"/>
<evidence type="ECO:0000313" key="1">
    <source>
        <dbReference type="EMBL" id="TVT36025.1"/>
    </source>
</evidence>
<organism evidence="1 2">
    <name type="scientific">Marinobacter vinifirmus</name>
    <dbReference type="NCBI Taxonomy" id="355591"/>
    <lineage>
        <taxon>Bacteria</taxon>
        <taxon>Pseudomonadati</taxon>
        <taxon>Pseudomonadota</taxon>
        <taxon>Gammaproteobacteria</taxon>
        <taxon>Pseudomonadales</taxon>
        <taxon>Marinobacteraceae</taxon>
        <taxon>Marinobacter</taxon>
    </lineage>
</organism>
<name>A0A558BHQ5_9GAMM</name>
<dbReference type="Proteomes" id="UP000319142">
    <property type="component" value="Unassembled WGS sequence"/>
</dbReference>
<sequence length="162" mass="18184">MGTGSRQLSGRVVRDWPEDLLQSFDSHPKLNYCWAHWRDGKTWEEAGAVEFMMSRIRVSPTGVTDKCRTREDVIQRFETLEQIWIASRQQGYLASQAQLEPDNFREVGGVLMHLGPGGEPVFSGAGCHRFAIAMLLDSPFPAQLGCVHISAIPVLQRLRSNS</sequence>
<comment type="caution">
    <text evidence="1">The sequence shown here is derived from an EMBL/GenBank/DDBJ whole genome shotgun (WGS) entry which is preliminary data.</text>
</comment>
<gene>
    <name evidence="1" type="ORF">FHK81_01770</name>
</gene>
<protein>
    <submittedName>
        <fullName evidence="1">Uncharacterized protein</fullName>
    </submittedName>
</protein>
<accession>A0A558BHQ5</accession>